<dbReference type="SUPFAM" id="SSF51011">
    <property type="entry name" value="Glycosyl hydrolase domain"/>
    <property type="match status" value="1"/>
</dbReference>
<dbReference type="InterPro" id="IPR013785">
    <property type="entry name" value="Aldolase_TIM"/>
</dbReference>
<evidence type="ECO:0000256" key="5">
    <source>
        <dbReference type="ARBA" id="ARBA00023098"/>
    </source>
</evidence>
<dbReference type="InterPro" id="IPR002241">
    <property type="entry name" value="Glyco_hydro_27"/>
</dbReference>
<evidence type="ECO:0000313" key="13">
    <source>
        <dbReference type="EMBL" id="VUZ52940.1"/>
    </source>
</evidence>
<evidence type="ECO:0000256" key="10">
    <source>
        <dbReference type="RuleBase" id="RU361168"/>
    </source>
</evidence>
<dbReference type="InterPro" id="IPR035373">
    <property type="entry name" value="Melibiase/NAGA_C"/>
</dbReference>
<dbReference type="Pfam" id="PF17450">
    <property type="entry name" value="Melibiase_2_C"/>
    <property type="match status" value="1"/>
</dbReference>
<comment type="subunit">
    <text evidence="3 10">Homodimer.</text>
</comment>
<evidence type="ECO:0000256" key="9">
    <source>
        <dbReference type="ARBA" id="ARBA00023295"/>
    </source>
</evidence>
<name>A0A564Z0H3_HYMDI</name>
<keyword evidence="6 10" id="KW-1015">Disulfide bond</keyword>
<evidence type="ECO:0000313" key="14">
    <source>
        <dbReference type="Proteomes" id="UP000321570"/>
    </source>
</evidence>
<accession>A0A564Z0H3</accession>
<keyword evidence="14" id="KW-1185">Reference proteome</keyword>
<evidence type="ECO:0000256" key="11">
    <source>
        <dbReference type="SAM" id="SignalP"/>
    </source>
</evidence>
<dbReference type="AlphaFoldDB" id="A0A564Z0H3"/>
<keyword evidence="7" id="KW-0325">Glycoprotein</keyword>
<dbReference type="PANTHER" id="PTHR11452:SF83">
    <property type="entry name" value="ALPHA-GALACTOSIDASE"/>
    <property type="match status" value="1"/>
</dbReference>
<dbReference type="GO" id="GO:0006629">
    <property type="term" value="P:lipid metabolic process"/>
    <property type="evidence" value="ECO:0007669"/>
    <property type="project" value="UniProtKB-KW"/>
</dbReference>
<keyword evidence="9 10" id="KW-0326">Glycosidase</keyword>
<comment type="subcellular location">
    <subcellularLocation>
        <location evidence="1">Lysosome</location>
    </subcellularLocation>
</comment>
<sequence>MSQHIRFSLIIIYLLAILRQEGLCLDNGMARTPPMGWLTWQRFRCQNDCKAYPKDCISEDLIIRQAHALVNGGWLAKGYQYIIIDDCWSSYDRDPETSRLVPDPVRFPHGMKWLADRVHKLGLKFGIYLDFGDKTCAGYPGSLNYLEVDAKTMADWGVDFIKMDGCNSDLKIQADGYEKFGMYLNATMRPIVFGCSYPLFQHWRNGEYLNWTRLAQNCNLWRLLDDIQDSWASLKWIMSLYETYSHLLTPNAGPGHWNDLDMLLGGNFGLSLDETRVQMGMWAMHATLLILSTDLEVITDDMKKILQADLVIRVNQDAMGQPAKQLSSITGIQIWKRHLVDFNNGWALAFLHLSDETGFPKRVVLSLKDVEIPDRVSYKGGAKFKLTDAFTAEDVITVNSTEPFEVRINPSGIVMLIIEPIS</sequence>
<dbReference type="PANTHER" id="PTHR11452">
    <property type="entry name" value="ALPHA-GALACTOSIDASE/ALPHA-N-ACETYLGALACTOSAMINIDASE"/>
    <property type="match status" value="1"/>
</dbReference>
<evidence type="ECO:0000256" key="4">
    <source>
        <dbReference type="ARBA" id="ARBA00022801"/>
    </source>
</evidence>
<evidence type="ECO:0000256" key="2">
    <source>
        <dbReference type="ARBA" id="ARBA00009743"/>
    </source>
</evidence>
<dbReference type="GO" id="GO:0016139">
    <property type="term" value="P:glycoside catabolic process"/>
    <property type="evidence" value="ECO:0007669"/>
    <property type="project" value="TreeGrafter"/>
</dbReference>
<evidence type="ECO:0000259" key="12">
    <source>
        <dbReference type="Pfam" id="PF17450"/>
    </source>
</evidence>
<evidence type="ECO:0000256" key="7">
    <source>
        <dbReference type="ARBA" id="ARBA00023180"/>
    </source>
</evidence>
<dbReference type="Gene3D" id="3.20.20.70">
    <property type="entry name" value="Aldolase class I"/>
    <property type="match status" value="1"/>
</dbReference>
<feature type="domain" description="Alpha galactosidase A C-terminal" evidence="12">
    <location>
        <begin position="324"/>
        <end position="412"/>
    </location>
</feature>
<dbReference type="SUPFAM" id="SSF51445">
    <property type="entry name" value="(Trans)glycosidases"/>
    <property type="match status" value="1"/>
</dbReference>
<dbReference type="FunFam" id="3.20.20.70:FF:000197">
    <property type="entry name" value="Alpha-galactosidase"/>
    <property type="match status" value="1"/>
</dbReference>
<dbReference type="Proteomes" id="UP000321570">
    <property type="component" value="Unassembled WGS sequence"/>
</dbReference>
<dbReference type="InterPro" id="IPR000111">
    <property type="entry name" value="Glyco_hydro_27/36_CS"/>
</dbReference>
<dbReference type="EMBL" id="CABIJS010000543">
    <property type="protein sequence ID" value="VUZ52940.1"/>
    <property type="molecule type" value="Genomic_DNA"/>
</dbReference>
<dbReference type="GO" id="GO:0005764">
    <property type="term" value="C:lysosome"/>
    <property type="evidence" value="ECO:0007669"/>
    <property type="project" value="UniProtKB-SubCell"/>
</dbReference>
<dbReference type="PROSITE" id="PS00512">
    <property type="entry name" value="ALPHA_GALACTOSIDASE"/>
    <property type="match status" value="1"/>
</dbReference>
<evidence type="ECO:0000256" key="6">
    <source>
        <dbReference type="ARBA" id="ARBA00023157"/>
    </source>
</evidence>
<dbReference type="InterPro" id="IPR013780">
    <property type="entry name" value="Glyco_hydro_b"/>
</dbReference>
<dbReference type="PRINTS" id="PR00740">
    <property type="entry name" value="GLHYDRLASE27"/>
</dbReference>
<dbReference type="GO" id="GO:0009311">
    <property type="term" value="P:oligosaccharide metabolic process"/>
    <property type="evidence" value="ECO:0007669"/>
    <property type="project" value="TreeGrafter"/>
</dbReference>
<protein>
    <recommendedName>
        <fullName evidence="10">Alpha-galactosidase</fullName>
        <ecNumber evidence="10">3.2.1.-</ecNumber>
    </recommendedName>
</protein>
<gene>
    <name evidence="13" type="ORF">WMSIL1_LOCUS11336</name>
</gene>
<dbReference type="EC" id="3.2.1.-" evidence="10"/>
<organism evidence="13 14">
    <name type="scientific">Hymenolepis diminuta</name>
    <name type="common">Rat tapeworm</name>
    <dbReference type="NCBI Taxonomy" id="6216"/>
    <lineage>
        <taxon>Eukaryota</taxon>
        <taxon>Metazoa</taxon>
        <taxon>Spiralia</taxon>
        <taxon>Lophotrochozoa</taxon>
        <taxon>Platyhelminthes</taxon>
        <taxon>Cestoda</taxon>
        <taxon>Eucestoda</taxon>
        <taxon>Cyclophyllidea</taxon>
        <taxon>Hymenolepididae</taxon>
        <taxon>Hymenolepis</taxon>
    </lineage>
</organism>
<dbReference type="Gene3D" id="2.60.40.1180">
    <property type="entry name" value="Golgi alpha-mannosidase II"/>
    <property type="match status" value="1"/>
</dbReference>
<dbReference type="CDD" id="cd14792">
    <property type="entry name" value="GH27"/>
    <property type="match status" value="1"/>
</dbReference>
<keyword evidence="11" id="KW-0732">Signal</keyword>
<dbReference type="InterPro" id="IPR017853">
    <property type="entry name" value="GH"/>
</dbReference>
<keyword evidence="8" id="KW-0458">Lysosome</keyword>
<evidence type="ECO:0000256" key="1">
    <source>
        <dbReference type="ARBA" id="ARBA00004371"/>
    </source>
</evidence>
<comment type="similarity">
    <text evidence="2 10">Belongs to the glycosyl hydrolase 27 family.</text>
</comment>
<dbReference type="Pfam" id="PF16499">
    <property type="entry name" value="Melibiase_2"/>
    <property type="match status" value="1"/>
</dbReference>
<evidence type="ECO:0000256" key="8">
    <source>
        <dbReference type="ARBA" id="ARBA00023228"/>
    </source>
</evidence>
<dbReference type="GO" id="GO:0004557">
    <property type="term" value="F:alpha-galactosidase activity"/>
    <property type="evidence" value="ECO:0007669"/>
    <property type="project" value="TreeGrafter"/>
</dbReference>
<proteinExistence type="inferred from homology"/>
<feature type="signal peptide" evidence="11">
    <location>
        <begin position="1"/>
        <end position="24"/>
    </location>
</feature>
<evidence type="ECO:0000256" key="3">
    <source>
        <dbReference type="ARBA" id="ARBA00011738"/>
    </source>
</evidence>
<reference evidence="13 14" key="1">
    <citation type="submission" date="2019-07" db="EMBL/GenBank/DDBJ databases">
        <authorList>
            <person name="Jastrzebski P J."/>
            <person name="Paukszto L."/>
            <person name="Jastrzebski P J."/>
        </authorList>
    </citation>
    <scope>NUCLEOTIDE SEQUENCE [LARGE SCALE GENOMIC DNA]</scope>
    <source>
        <strain evidence="13 14">WMS-il1</strain>
    </source>
</reference>
<keyword evidence="5" id="KW-0443">Lipid metabolism</keyword>
<keyword evidence="4 10" id="KW-0378">Hydrolase</keyword>
<feature type="chain" id="PRO_5022030235" description="Alpha-galactosidase" evidence="11">
    <location>
        <begin position="25"/>
        <end position="422"/>
    </location>
</feature>